<feature type="domain" description="STAS" evidence="1">
    <location>
        <begin position="1"/>
        <end position="100"/>
    </location>
</feature>
<dbReference type="EMBL" id="JAEEGC010000025">
    <property type="protein sequence ID" value="MBV7272448.1"/>
    <property type="molecule type" value="Genomic_DNA"/>
</dbReference>
<evidence type="ECO:0000313" key="3">
    <source>
        <dbReference type="Proteomes" id="UP000694308"/>
    </source>
</evidence>
<comment type="caution">
    <text evidence="2">The sequence shown here is derived from an EMBL/GenBank/DDBJ whole genome shotgun (WGS) entry which is preliminary data.</text>
</comment>
<keyword evidence="3" id="KW-1185">Reference proteome</keyword>
<gene>
    <name evidence="2" type="ORF">I6U48_05900</name>
</gene>
<evidence type="ECO:0000259" key="1">
    <source>
        <dbReference type="PROSITE" id="PS50801"/>
    </source>
</evidence>
<dbReference type="PROSITE" id="PS50801">
    <property type="entry name" value="STAS"/>
    <property type="match status" value="1"/>
</dbReference>
<dbReference type="CDD" id="cd07043">
    <property type="entry name" value="STAS_anti-anti-sigma_factors"/>
    <property type="match status" value="1"/>
</dbReference>
<dbReference type="AlphaFoldDB" id="A0A949X3I2"/>
<sequence>MEIKQIKNEDVVTLALSGRLDTITSSKLGEELEKVFQEGKINLVFDFEALDYISSAGLRVLLIAQKKINALAATMKIINANETVKEVFEVTGFSGILNIE</sequence>
<reference evidence="2" key="1">
    <citation type="submission" date="2020-12" db="EMBL/GenBank/DDBJ databases">
        <title>Clostridium thailandense sp. nov., a novel acetogenic bacterium isolated from peat land soil in Thailand.</title>
        <authorList>
            <person name="Chaikitkaew S."/>
            <person name="Birkeland N.K."/>
        </authorList>
    </citation>
    <scope>NUCLEOTIDE SEQUENCE</scope>
    <source>
        <strain evidence="2">PL3</strain>
    </source>
</reference>
<dbReference type="Proteomes" id="UP000694308">
    <property type="component" value="Unassembled WGS sequence"/>
</dbReference>
<dbReference type="RefSeq" id="WP_218319483.1">
    <property type="nucleotide sequence ID" value="NZ_JAEEGC010000025.1"/>
</dbReference>
<evidence type="ECO:0000313" key="2">
    <source>
        <dbReference type="EMBL" id="MBV7272448.1"/>
    </source>
</evidence>
<dbReference type="InterPro" id="IPR002645">
    <property type="entry name" value="STAS_dom"/>
</dbReference>
<dbReference type="PANTHER" id="PTHR33495">
    <property type="entry name" value="ANTI-SIGMA FACTOR ANTAGONIST TM_1081-RELATED-RELATED"/>
    <property type="match status" value="1"/>
</dbReference>
<dbReference type="InterPro" id="IPR003658">
    <property type="entry name" value="Anti-sigma_ant"/>
</dbReference>
<dbReference type="NCBIfam" id="TIGR00377">
    <property type="entry name" value="ant_ant_sig"/>
    <property type="match status" value="1"/>
</dbReference>
<protein>
    <submittedName>
        <fullName evidence="2">STAS domain-containing protein</fullName>
    </submittedName>
</protein>
<accession>A0A949X3I2</accession>
<name>A0A949X3I2_9CLOT</name>
<dbReference type="Pfam" id="PF01740">
    <property type="entry name" value="STAS"/>
    <property type="match status" value="1"/>
</dbReference>
<dbReference type="GO" id="GO:0043856">
    <property type="term" value="F:anti-sigma factor antagonist activity"/>
    <property type="evidence" value="ECO:0007669"/>
    <property type="project" value="InterPro"/>
</dbReference>
<proteinExistence type="predicted"/>
<organism evidence="2 3">
    <name type="scientific">Clostridium thailandense</name>
    <dbReference type="NCBI Taxonomy" id="2794346"/>
    <lineage>
        <taxon>Bacteria</taxon>
        <taxon>Bacillati</taxon>
        <taxon>Bacillota</taxon>
        <taxon>Clostridia</taxon>
        <taxon>Eubacteriales</taxon>
        <taxon>Clostridiaceae</taxon>
        <taxon>Clostridium</taxon>
    </lineage>
</organism>